<dbReference type="PANTHER" id="PTHR30055:SF225">
    <property type="entry name" value="TRANSCRIPTIONAL REGULATORY PROTEIN-RELATED"/>
    <property type="match status" value="1"/>
</dbReference>
<dbReference type="InterPro" id="IPR009057">
    <property type="entry name" value="Homeodomain-like_sf"/>
</dbReference>
<organism evidence="7 8">
    <name type="scientific">Nocardiopsis changdeensis</name>
    <dbReference type="NCBI Taxonomy" id="2831969"/>
    <lineage>
        <taxon>Bacteria</taxon>
        <taxon>Bacillati</taxon>
        <taxon>Actinomycetota</taxon>
        <taxon>Actinomycetes</taxon>
        <taxon>Streptosporangiales</taxon>
        <taxon>Nocardiopsidaceae</taxon>
        <taxon>Nocardiopsis</taxon>
    </lineage>
</organism>
<keyword evidence="2 4" id="KW-0238">DNA-binding</keyword>
<evidence type="ECO:0000256" key="1">
    <source>
        <dbReference type="ARBA" id="ARBA00023015"/>
    </source>
</evidence>
<dbReference type="SUPFAM" id="SSF46689">
    <property type="entry name" value="Homeodomain-like"/>
    <property type="match status" value="1"/>
</dbReference>
<keyword evidence="1" id="KW-0805">Transcription regulation</keyword>
<accession>A0ABX8BTB7</accession>
<gene>
    <name evidence="7" type="ORF">KGD84_07030</name>
</gene>
<feature type="region of interest" description="Disordered" evidence="5">
    <location>
        <begin position="1"/>
        <end position="25"/>
    </location>
</feature>
<evidence type="ECO:0000259" key="6">
    <source>
        <dbReference type="PROSITE" id="PS50977"/>
    </source>
</evidence>
<name>A0ABX8BTB7_9ACTN</name>
<feature type="DNA-binding region" description="H-T-H motif" evidence="4">
    <location>
        <begin position="49"/>
        <end position="68"/>
    </location>
</feature>
<dbReference type="RefSeq" id="WP_220559454.1">
    <property type="nucleotide sequence ID" value="NZ_CP074133.1"/>
</dbReference>
<dbReference type="PANTHER" id="PTHR30055">
    <property type="entry name" value="HTH-TYPE TRANSCRIPTIONAL REGULATOR RUTR"/>
    <property type="match status" value="1"/>
</dbReference>
<evidence type="ECO:0000256" key="4">
    <source>
        <dbReference type="PROSITE-ProRule" id="PRU00335"/>
    </source>
</evidence>
<evidence type="ECO:0000313" key="8">
    <source>
        <dbReference type="Proteomes" id="UP000676079"/>
    </source>
</evidence>
<sequence>MDNRNEDSAAPSDGESSPRRTRRRGEQLVGAIHEAAILEAADNGVGGLSMEGIARRAGTAKTSLYRRWSLPTDILLDAMYSHFPQERPAPGADDLRGDLIDSLAMLTELSSSPLGQAMFAVIAESLRDPVLHERFDDEVFGPRGGRFTRTVLMHYAEQGRIDPARVTDVTTDIGEAMVLKYSIDHGRAPDRDHLAQVVDEVILPAVGADPRPSRTP</sequence>
<evidence type="ECO:0000313" key="7">
    <source>
        <dbReference type="EMBL" id="QUX24066.1"/>
    </source>
</evidence>
<feature type="domain" description="HTH tetR-type" evidence="6">
    <location>
        <begin position="26"/>
        <end position="86"/>
    </location>
</feature>
<dbReference type="PROSITE" id="PS50977">
    <property type="entry name" value="HTH_TETR_2"/>
    <property type="match status" value="1"/>
</dbReference>
<dbReference type="EMBL" id="CP074133">
    <property type="protein sequence ID" value="QUX24066.1"/>
    <property type="molecule type" value="Genomic_DNA"/>
</dbReference>
<dbReference type="InterPro" id="IPR050109">
    <property type="entry name" value="HTH-type_TetR-like_transc_reg"/>
</dbReference>
<proteinExistence type="predicted"/>
<keyword evidence="3" id="KW-0804">Transcription</keyword>
<dbReference type="Pfam" id="PF16859">
    <property type="entry name" value="TetR_C_11"/>
    <property type="match status" value="1"/>
</dbReference>
<dbReference type="SUPFAM" id="SSF48498">
    <property type="entry name" value="Tetracyclin repressor-like, C-terminal domain"/>
    <property type="match status" value="1"/>
</dbReference>
<evidence type="ECO:0000256" key="3">
    <source>
        <dbReference type="ARBA" id="ARBA00023163"/>
    </source>
</evidence>
<dbReference type="Pfam" id="PF00440">
    <property type="entry name" value="TetR_N"/>
    <property type="match status" value="1"/>
</dbReference>
<evidence type="ECO:0000256" key="5">
    <source>
        <dbReference type="SAM" id="MobiDB-lite"/>
    </source>
</evidence>
<protein>
    <submittedName>
        <fullName evidence="7">TetR/AcrR family transcriptional regulator</fullName>
    </submittedName>
</protein>
<dbReference type="Gene3D" id="1.10.357.10">
    <property type="entry name" value="Tetracycline Repressor, domain 2"/>
    <property type="match status" value="1"/>
</dbReference>
<dbReference type="InterPro" id="IPR001647">
    <property type="entry name" value="HTH_TetR"/>
</dbReference>
<reference evidence="7 8" key="1">
    <citation type="submission" date="2021-05" db="EMBL/GenBank/DDBJ databases">
        <title>Direct Submission.</title>
        <authorList>
            <person name="Li K."/>
            <person name="Gao J."/>
        </authorList>
    </citation>
    <scope>NUCLEOTIDE SEQUENCE [LARGE SCALE GENOMIC DNA]</scope>
    <source>
        <strain evidence="7 8">Mg02</strain>
    </source>
</reference>
<dbReference type="Gene3D" id="1.10.10.60">
    <property type="entry name" value="Homeodomain-like"/>
    <property type="match status" value="1"/>
</dbReference>
<dbReference type="InterPro" id="IPR011075">
    <property type="entry name" value="TetR_C"/>
</dbReference>
<dbReference type="Proteomes" id="UP000676079">
    <property type="component" value="Chromosome"/>
</dbReference>
<evidence type="ECO:0000256" key="2">
    <source>
        <dbReference type="ARBA" id="ARBA00023125"/>
    </source>
</evidence>
<keyword evidence="8" id="KW-1185">Reference proteome</keyword>
<dbReference type="InterPro" id="IPR036271">
    <property type="entry name" value="Tet_transcr_reg_TetR-rel_C_sf"/>
</dbReference>